<name>A0A9P7SHN2_9HYPO</name>
<dbReference type="OrthoDB" id="10431092at2759"/>
<dbReference type="AlphaFoldDB" id="A0A9P7SHN2"/>
<accession>A0A9P7SHN2</accession>
<dbReference type="EMBL" id="SRPO01000176">
    <property type="protein sequence ID" value="KAG5937673.1"/>
    <property type="molecule type" value="Genomic_DNA"/>
</dbReference>
<keyword evidence="3" id="KW-1185">Reference proteome</keyword>
<dbReference type="Proteomes" id="UP000706124">
    <property type="component" value="Unassembled WGS sequence"/>
</dbReference>
<gene>
    <name evidence="2" type="ORF">E4U60_001777</name>
</gene>
<reference evidence="2 3" key="1">
    <citation type="journal article" date="2020" name="bioRxiv">
        <title>Whole genome comparisons of ergot fungi reveals the divergence and evolution of species within the genus Claviceps are the result of varying mechanisms driving genome evolution and host range expansion.</title>
        <authorList>
            <person name="Wyka S.A."/>
            <person name="Mondo S.J."/>
            <person name="Liu M."/>
            <person name="Dettman J."/>
            <person name="Nalam V."/>
            <person name="Broders K.D."/>
        </authorList>
    </citation>
    <scope>NUCLEOTIDE SEQUENCE [LARGE SCALE GENOMIC DNA]</scope>
    <source>
        <strain evidence="2 3">CCC 1485</strain>
    </source>
</reference>
<evidence type="ECO:0000313" key="3">
    <source>
        <dbReference type="Proteomes" id="UP000706124"/>
    </source>
</evidence>
<evidence type="ECO:0000313" key="2">
    <source>
        <dbReference type="EMBL" id="KAG5937673.1"/>
    </source>
</evidence>
<protein>
    <submittedName>
        <fullName evidence="2">Uncharacterized protein</fullName>
    </submittedName>
</protein>
<comment type="caution">
    <text evidence="2">The sequence shown here is derived from an EMBL/GenBank/DDBJ whole genome shotgun (WGS) entry which is preliminary data.</text>
</comment>
<proteinExistence type="predicted"/>
<organism evidence="2 3">
    <name type="scientific">Claviceps pazoutovae</name>
    <dbReference type="NCBI Taxonomy" id="1649127"/>
    <lineage>
        <taxon>Eukaryota</taxon>
        <taxon>Fungi</taxon>
        <taxon>Dikarya</taxon>
        <taxon>Ascomycota</taxon>
        <taxon>Pezizomycotina</taxon>
        <taxon>Sordariomycetes</taxon>
        <taxon>Hypocreomycetidae</taxon>
        <taxon>Hypocreales</taxon>
        <taxon>Clavicipitaceae</taxon>
        <taxon>Claviceps</taxon>
    </lineage>
</organism>
<sequence length="85" mass="9425">MESSHHGAHGPPEADTGNTHVTIASVTTTTLRAWGCRAYHKIMSILETGSVLKTTDFDVHWFVDRQHFTNPSALRLREPAVVQEA</sequence>
<evidence type="ECO:0000256" key="1">
    <source>
        <dbReference type="SAM" id="MobiDB-lite"/>
    </source>
</evidence>
<feature type="region of interest" description="Disordered" evidence="1">
    <location>
        <begin position="1"/>
        <end position="20"/>
    </location>
</feature>